<dbReference type="Proteomes" id="UP001176961">
    <property type="component" value="Unassembled WGS sequence"/>
</dbReference>
<protein>
    <submittedName>
        <fullName evidence="2">Uncharacterized protein</fullName>
    </submittedName>
</protein>
<evidence type="ECO:0000313" key="3">
    <source>
        <dbReference type="Proteomes" id="UP001176961"/>
    </source>
</evidence>
<proteinExistence type="predicted"/>
<reference evidence="2" key="1">
    <citation type="submission" date="2023-07" db="EMBL/GenBank/DDBJ databases">
        <authorList>
            <consortium name="CYATHOMIX"/>
        </authorList>
    </citation>
    <scope>NUCLEOTIDE SEQUENCE</scope>
    <source>
        <strain evidence="2">N/A</strain>
    </source>
</reference>
<comment type="caution">
    <text evidence="2">The sequence shown here is derived from an EMBL/GenBank/DDBJ whole genome shotgun (WGS) entry which is preliminary data.</text>
</comment>
<evidence type="ECO:0000256" key="1">
    <source>
        <dbReference type="SAM" id="MobiDB-lite"/>
    </source>
</evidence>
<gene>
    <name evidence="2" type="ORF">CYNAS_LOCUS16209</name>
</gene>
<feature type="compositionally biased region" description="Acidic residues" evidence="1">
    <location>
        <begin position="8"/>
        <end position="17"/>
    </location>
</feature>
<organism evidence="2 3">
    <name type="scientific">Cylicocyclus nassatus</name>
    <name type="common">Nematode worm</name>
    <dbReference type="NCBI Taxonomy" id="53992"/>
    <lineage>
        <taxon>Eukaryota</taxon>
        <taxon>Metazoa</taxon>
        <taxon>Ecdysozoa</taxon>
        <taxon>Nematoda</taxon>
        <taxon>Chromadorea</taxon>
        <taxon>Rhabditida</taxon>
        <taxon>Rhabditina</taxon>
        <taxon>Rhabditomorpha</taxon>
        <taxon>Strongyloidea</taxon>
        <taxon>Strongylidae</taxon>
        <taxon>Cylicocyclus</taxon>
    </lineage>
</organism>
<evidence type="ECO:0000313" key="2">
    <source>
        <dbReference type="EMBL" id="CAJ0604226.1"/>
    </source>
</evidence>
<feature type="region of interest" description="Disordered" evidence="1">
    <location>
        <begin position="1"/>
        <end position="46"/>
    </location>
</feature>
<dbReference type="AlphaFoldDB" id="A0AA36H5N0"/>
<name>A0AA36H5N0_CYLNA</name>
<accession>A0AA36H5N0</accession>
<keyword evidence="3" id="KW-1185">Reference proteome</keyword>
<dbReference type="EMBL" id="CATQJL010000305">
    <property type="protein sequence ID" value="CAJ0604226.1"/>
    <property type="molecule type" value="Genomic_DNA"/>
</dbReference>
<sequence>MDVKAGADDDFNLEDALDSGGSDNSAGNDRHKEGPPKDFSWVEPFNPEDDKVRETVSMVEYIGTEKK</sequence>